<dbReference type="GO" id="GO:0005524">
    <property type="term" value="F:ATP binding"/>
    <property type="evidence" value="ECO:0007669"/>
    <property type="project" value="UniProtKB-UniRule"/>
</dbReference>
<dbReference type="EMBL" id="FNZR01000003">
    <property type="protein sequence ID" value="SEL10255.1"/>
    <property type="molecule type" value="Genomic_DNA"/>
</dbReference>
<feature type="transmembrane region" description="Helical" evidence="16">
    <location>
        <begin position="645"/>
        <end position="668"/>
    </location>
</feature>
<feature type="transmembrane region" description="Helical" evidence="16">
    <location>
        <begin position="605"/>
        <end position="625"/>
    </location>
</feature>
<keyword evidence="14 16" id="KW-0406">Ion transport</keyword>
<evidence type="ECO:0000256" key="13">
    <source>
        <dbReference type="ARBA" id="ARBA00022989"/>
    </source>
</evidence>
<dbReference type="PANTHER" id="PTHR43743">
    <property type="entry name" value="POTASSIUM-TRANSPORTING ATPASE ATP-BINDING SUBUNIT"/>
    <property type="match status" value="1"/>
</dbReference>
<dbReference type="SUPFAM" id="SSF81665">
    <property type="entry name" value="Calcium ATPase, transmembrane domain M"/>
    <property type="match status" value="1"/>
</dbReference>
<dbReference type="NCBIfam" id="TIGR01494">
    <property type="entry name" value="ATPase_P-type"/>
    <property type="match status" value="2"/>
</dbReference>
<comment type="subcellular location">
    <subcellularLocation>
        <location evidence="16">Cell membrane</location>
        <topology evidence="16">Multi-pass membrane protein</topology>
    </subcellularLocation>
    <subcellularLocation>
        <location evidence="1">Membrane</location>
    </subcellularLocation>
</comment>
<evidence type="ECO:0000256" key="5">
    <source>
        <dbReference type="ARBA" id="ARBA00022553"/>
    </source>
</evidence>
<evidence type="ECO:0000256" key="4">
    <source>
        <dbReference type="ARBA" id="ARBA00022538"/>
    </source>
</evidence>
<evidence type="ECO:0000256" key="11">
    <source>
        <dbReference type="ARBA" id="ARBA00022958"/>
    </source>
</evidence>
<comment type="similarity">
    <text evidence="16">Belongs to the cation transport ATPase (P-type) (TC 3.A.3) family. Type IA subfamily.</text>
</comment>
<evidence type="ECO:0000259" key="17">
    <source>
        <dbReference type="Pfam" id="PF00122"/>
    </source>
</evidence>
<evidence type="ECO:0000256" key="12">
    <source>
        <dbReference type="ARBA" id="ARBA00022967"/>
    </source>
</evidence>
<evidence type="ECO:0000256" key="7">
    <source>
        <dbReference type="ARBA" id="ARBA00022723"/>
    </source>
</evidence>
<dbReference type="InterPro" id="IPR044492">
    <property type="entry name" value="P_typ_ATPase_HD_dom"/>
</dbReference>
<dbReference type="InterPro" id="IPR001757">
    <property type="entry name" value="P_typ_ATPase"/>
</dbReference>
<dbReference type="PROSITE" id="PS01229">
    <property type="entry name" value="COF_2"/>
    <property type="match status" value="1"/>
</dbReference>
<dbReference type="InterPro" id="IPR036412">
    <property type="entry name" value="HAD-like_sf"/>
</dbReference>
<dbReference type="CDD" id="cd02078">
    <property type="entry name" value="P-type_ATPase_K"/>
    <property type="match status" value="1"/>
</dbReference>
<dbReference type="SFLD" id="SFLDF00027">
    <property type="entry name" value="p-type_atpase"/>
    <property type="match status" value="1"/>
</dbReference>
<dbReference type="EC" id="7.2.2.6" evidence="16"/>
<dbReference type="GO" id="GO:0000287">
    <property type="term" value="F:magnesium ion binding"/>
    <property type="evidence" value="ECO:0007669"/>
    <property type="project" value="UniProtKB-UniRule"/>
</dbReference>
<protein>
    <recommendedName>
        <fullName evidence="16">Potassium-transporting ATPase ATP-binding subunit</fullName>
        <ecNumber evidence="16">7.2.2.6</ecNumber>
    </recommendedName>
    <alternativeName>
        <fullName evidence="16">ATP phosphohydrolase [potassium-transporting] B chain</fullName>
    </alternativeName>
    <alternativeName>
        <fullName evidence="16">Potassium-binding and translocating subunit B</fullName>
    </alternativeName>
    <alternativeName>
        <fullName evidence="16">Potassium-translocating ATPase B chain</fullName>
    </alternativeName>
</protein>
<dbReference type="Gene3D" id="3.40.1110.10">
    <property type="entry name" value="Calcium-transporting ATPase, cytoplasmic domain N"/>
    <property type="match status" value="1"/>
</dbReference>
<accession>A0A1H7MHV0</accession>
<dbReference type="InterPro" id="IPR023298">
    <property type="entry name" value="ATPase_P-typ_TM_dom_sf"/>
</dbReference>
<dbReference type="HAMAP" id="MF_00285">
    <property type="entry name" value="KdpB"/>
    <property type="match status" value="1"/>
</dbReference>
<feature type="transmembrane region" description="Helical" evidence="16">
    <location>
        <begin position="61"/>
        <end position="82"/>
    </location>
</feature>
<feature type="binding site" evidence="16">
    <location>
        <position position="507"/>
    </location>
    <ligand>
        <name>Mg(2+)</name>
        <dbReference type="ChEBI" id="CHEBI:18420"/>
    </ligand>
</feature>
<evidence type="ECO:0000256" key="10">
    <source>
        <dbReference type="ARBA" id="ARBA00022842"/>
    </source>
</evidence>
<feature type="transmembrane region" description="Helical" evidence="16">
    <location>
        <begin position="212"/>
        <end position="233"/>
    </location>
</feature>
<feature type="binding site" evidence="16">
    <location>
        <position position="511"/>
    </location>
    <ligand>
        <name>Mg(2+)</name>
        <dbReference type="ChEBI" id="CHEBI:18420"/>
    </ligand>
</feature>
<feature type="active site" description="4-aspartylphosphate intermediate" evidence="16">
    <location>
        <position position="300"/>
    </location>
</feature>
<dbReference type="InterPro" id="IPR023214">
    <property type="entry name" value="HAD_sf"/>
</dbReference>
<evidence type="ECO:0000256" key="6">
    <source>
        <dbReference type="ARBA" id="ARBA00022692"/>
    </source>
</evidence>
<comment type="catalytic activity">
    <reaction evidence="16">
        <text>K(+)(out) + ATP + H2O = K(+)(in) + ADP + phosphate + H(+)</text>
        <dbReference type="Rhea" id="RHEA:16777"/>
        <dbReference type="ChEBI" id="CHEBI:15377"/>
        <dbReference type="ChEBI" id="CHEBI:15378"/>
        <dbReference type="ChEBI" id="CHEBI:29103"/>
        <dbReference type="ChEBI" id="CHEBI:30616"/>
        <dbReference type="ChEBI" id="CHEBI:43474"/>
        <dbReference type="ChEBI" id="CHEBI:456216"/>
        <dbReference type="EC" id="7.2.2.6"/>
    </reaction>
</comment>
<dbReference type="InterPro" id="IPR059000">
    <property type="entry name" value="ATPase_P-type_domA"/>
</dbReference>
<evidence type="ECO:0000256" key="16">
    <source>
        <dbReference type="HAMAP-Rule" id="MF_00285"/>
    </source>
</evidence>
<dbReference type="PANTHER" id="PTHR43743:SF1">
    <property type="entry name" value="POTASSIUM-TRANSPORTING ATPASE ATP-BINDING SUBUNIT"/>
    <property type="match status" value="1"/>
</dbReference>
<keyword evidence="5 16" id="KW-0597">Phosphoprotein</keyword>
<keyword evidence="3 16" id="KW-1003">Cell membrane</keyword>
<reference evidence="19" key="1">
    <citation type="submission" date="2016-10" db="EMBL/GenBank/DDBJ databases">
        <authorList>
            <person name="Varghese N."/>
            <person name="Submissions S."/>
        </authorList>
    </citation>
    <scope>NUCLEOTIDE SEQUENCE [LARGE SCALE GENOMIC DNA]</scope>
    <source>
        <strain evidence="19">Jip14</strain>
    </source>
</reference>
<dbReference type="Gene3D" id="2.70.150.10">
    <property type="entry name" value="Calcium-transporting ATPase, cytoplasmic transduction domain A"/>
    <property type="match status" value="1"/>
</dbReference>
<dbReference type="Pfam" id="PF00702">
    <property type="entry name" value="Hydrolase"/>
    <property type="match status" value="1"/>
</dbReference>
<dbReference type="RefSeq" id="WP_090605059.1">
    <property type="nucleotide sequence ID" value="NZ_FNZR01000003.1"/>
</dbReference>
<dbReference type="SUPFAM" id="SSF81653">
    <property type="entry name" value="Calcium ATPase, transduction domain A"/>
    <property type="match status" value="1"/>
</dbReference>
<name>A0A1H7MHV0_9SPHI</name>
<dbReference type="Proteomes" id="UP000198916">
    <property type="component" value="Unassembled WGS sequence"/>
</dbReference>
<keyword evidence="2 16" id="KW-0813">Transport</keyword>
<feature type="transmembrane region" description="Helical" evidence="16">
    <location>
        <begin position="245"/>
        <end position="267"/>
    </location>
</feature>
<dbReference type="NCBIfam" id="TIGR01497">
    <property type="entry name" value="kdpB"/>
    <property type="match status" value="1"/>
</dbReference>
<evidence type="ECO:0000256" key="1">
    <source>
        <dbReference type="ARBA" id="ARBA00004370"/>
    </source>
</evidence>
<keyword evidence="9 16" id="KW-0067">ATP-binding</keyword>
<feature type="binding site" evidence="16">
    <location>
        <begin position="366"/>
        <end position="373"/>
    </location>
    <ligand>
        <name>ATP</name>
        <dbReference type="ChEBI" id="CHEBI:30616"/>
    </ligand>
</feature>
<dbReference type="FunFam" id="2.70.150.10:FF:000033">
    <property type="entry name" value="Potassium-transporting ATPase ATP-binding subunit"/>
    <property type="match status" value="1"/>
</dbReference>
<dbReference type="PRINTS" id="PR00119">
    <property type="entry name" value="CATATPASE"/>
</dbReference>
<feature type="transmembrane region" description="Helical" evidence="16">
    <location>
        <begin position="34"/>
        <end position="55"/>
    </location>
</feature>
<organism evidence="18 19">
    <name type="scientific">Parapedobacter koreensis</name>
    <dbReference type="NCBI Taxonomy" id="332977"/>
    <lineage>
        <taxon>Bacteria</taxon>
        <taxon>Pseudomonadati</taxon>
        <taxon>Bacteroidota</taxon>
        <taxon>Sphingobacteriia</taxon>
        <taxon>Sphingobacteriales</taxon>
        <taxon>Sphingobacteriaceae</taxon>
        <taxon>Parapedobacter</taxon>
    </lineage>
</organism>
<evidence type="ECO:0000256" key="3">
    <source>
        <dbReference type="ARBA" id="ARBA00022475"/>
    </source>
</evidence>
<keyword evidence="15 16" id="KW-0472">Membrane</keyword>
<dbReference type="GO" id="GO:0008556">
    <property type="term" value="F:P-type potassium transmembrane transporter activity"/>
    <property type="evidence" value="ECO:0007669"/>
    <property type="project" value="UniProtKB-UniRule"/>
</dbReference>
<feature type="binding site" evidence="16">
    <location>
        <position position="384"/>
    </location>
    <ligand>
        <name>ATP</name>
        <dbReference type="ChEBI" id="CHEBI:30616"/>
    </ligand>
</feature>
<dbReference type="GO" id="GO:0016887">
    <property type="term" value="F:ATP hydrolysis activity"/>
    <property type="evidence" value="ECO:0007669"/>
    <property type="project" value="InterPro"/>
</dbReference>
<evidence type="ECO:0000256" key="9">
    <source>
        <dbReference type="ARBA" id="ARBA00022840"/>
    </source>
</evidence>
<dbReference type="Pfam" id="PF00122">
    <property type="entry name" value="E1-E2_ATPase"/>
    <property type="match status" value="1"/>
</dbReference>
<feature type="domain" description="P-type ATPase A" evidence="17">
    <location>
        <begin position="103"/>
        <end position="201"/>
    </location>
</feature>
<proteinExistence type="inferred from homology"/>
<comment type="subunit">
    <text evidence="16">The system is composed of three essential subunits: KdpA, KdpB and KdpC.</text>
</comment>
<dbReference type="InterPro" id="IPR008250">
    <property type="entry name" value="ATPase_P-typ_transduc_dom_A_sf"/>
</dbReference>
<keyword evidence="19" id="KW-1185">Reference proteome</keyword>
<evidence type="ECO:0000256" key="15">
    <source>
        <dbReference type="ARBA" id="ARBA00023136"/>
    </source>
</evidence>
<evidence type="ECO:0000256" key="8">
    <source>
        <dbReference type="ARBA" id="ARBA00022741"/>
    </source>
</evidence>
<evidence type="ECO:0000256" key="14">
    <source>
        <dbReference type="ARBA" id="ARBA00023065"/>
    </source>
</evidence>
<dbReference type="InterPro" id="IPR018303">
    <property type="entry name" value="ATPase_P-typ_P_site"/>
</dbReference>
<dbReference type="GO" id="GO:0005886">
    <property type="term" value="C:plasma membrane"/>
    <property type="evidence" value="ECO:0007669"/>
    <property type="project" value="UniProtKB-SubCell"/>
</dbReference>
<sequence length="669" mass="71107">MDTNKSLFTKDMVQEALRQSFIKLDPRVMFRNPVMFTVEIGTLVMLIVTVMTLTGDQSQGSFGYNFTIFLVLLLTVLFANFAEAIAEARGKAQAESLRRTREETAATLQDGRMVSSSYLQKGDVFICKAGDVIPADGEIIEGLATIDESAITGESAPVIRESGGDKSSVTGGTKVLSDRIKVRVTAQPGESFLDKMIALVEGASRQKTPNEIALTILLAGFTLVFIIVCVTLKPFGDYAHTPITIAAFISLFVCLIPTTIGGLLSAIGIAGMDRALRANVITKSGKAVETAGDIDVLLLDKTGTITIGNRKATAFHPAPGVANEVLVRAAVLASMADGTPEGKSIIELAGVNPDSYDVASPRFIPFTAETRSSGIDADGIRIRKGATDAIRQLVEKAGNAFPQQTKETVRVIASNGGTPLVVSENDKAIGVIELQDIVKPGIRERFERLRKMGIKTVMVTGDNPLTAKYIAEKAGVDDFIAEAKPEDKMNYIKKEQAGGRLVAMMGDGTNDAPALAQADVGVAMNSGTQAAKEAGNMVDLDNDPTKLIEVVEIGKQLLMTRGTLTTFSIANDMAKYFAIIPALFIAAIPALQGLNIMGLHSPESAILSAVIFNAIIIPLLIPLALKGVAYKPIGASALLRRNLFIYGLGGILVPFAGIKLIDMLVSLFS</sequence>
<dbReference type="SFLD" id="SFLDS00003">
    <property type="entry name" value="Haloacid_Dehalogenase"/>
    <property type="match status" value="1"/>
</dbReference>
<evidence type="ECO:0000313" key="19">
    <source>
        <dbReference type="Proteomes" id="UP000198916"/>
    </source>
</evidence>
<keyword evidence="10 16" id="KW-0460">Magnesium</keyword>
<dbReference type="InterPro" id="IPR023299">
    <property type="entry name" value="ATPase_P-typ_cyto_dom_N"/>
</dbReference>
<dbReference type="SFLD" id="SFLDG00002">
    <property type="entry name" value="C1.7:_P-type_atpase_like"/>
    <property type="match status" value="1"/>
</dbReference>
<gene>
    <name evidence="16" type="primary">kdpB</name>
    <name evidence="18" type="ORF">SAMN05421740_103504</name>
</gene>
<dbReference type="PROSITE" id="PS00154">
    <property type="entry name" value="ATPASE_E1_E2"/>
    <property type="match status" value="1"/>
</dbReference>
<evidence type="ECO:0000313" key="18">
    <source>
        <dbReference type="EMBL" id="SEL10255.1"/>
    </source>
</evidence>
<keyword evidence="12 16" id="KW-1278">Translocase</keyword>
<keyword evidence="7 16" id="KW-0479">Metal-binding</keyword>
<keyword evidence="8 16" id="KW-0547">Nucleotide-binding</keyword>
<evidence type="ECO:0000256" key="2">
    <source>
        <dbReference type="ARBA" id="ARBA00022448"/>
    </source>
</evidence>
<dbReference type="STRING" id="332977.SAMN05421740_103504"/>
<keyword evidence="13 16" id="KW-1133">Transmembrane helix</keyword>
<feature type="binding site" evidence="16">
    <location>
        <position position="337"/>
    </location>
    <ligand>
        <name>ATP</name>
        <dbReference type="ChEBI" id="CHEBI:30616"/>
    </ligand>
</feature>
<feature type="binding site" evidence="16">
    <location>
        <position position="341"/>
    </location>
    <ligand>
        <name>ATP</name>
        <dbReference type="ChEBI" id="CHEBI:30616"/>
    </ligand>
</feature>
<feature type="transmembrane region" description="Helical" evidence="16">
    <location>
        <begin position="576"/>
        <end position="599"/>
    </location>
</feature>
<dbReference type="Gene3D" id="3.40.50.1000">
    <property type="entry name" value="HAD superfamily/HAD-like"/>
    <property type="match status" value="1"/>
</dbReference>
<comment type="function">
    <text evidence="16">Part of the high-affinity ATP-driven potassium transport (or Kdp) system, which catalyzes the hydrolysis of ATP coupled with the electrogenic transport of potassium into the cytoplasm. This subunit is responsible for energy coupling to the transport system and for the release of the potassium ions to the cytoplasm.</text>
</comment>
<dbReference type="InterPro" id="IPR006391">
    <property type="entry name" value="P-type_ATPase_bsu_IA"/>
</dbReference>
<keyword evidence="4 16" id="KW-0633">Potassium transport</keyword>
<dbReference type="SUPFAM" id="SSF56784">
    <property type="entry name" value="HAD-like"/>
    <property type="match status" value="1"/>
</dbReference>
<dbReference type="AlphaFoldDB" id="A0A1H7MHV0"/>
<dbReference type="OrthoDB" id="9770315at2"/>
<keyword evidence="11 16" id="KW-0630">Potassium</keyword>
<keyword evidence="6 16" id="KW-0812">Transmembrane</keyword>